<comment type="subcellular location">
    <subcellularLocation>
        <location evidence="1">Cell membrane</location>
        <topology evidence="1">Multi-pass membrane protein</topology>
    </subcellularLocation>
</comment>
<sequence length="169" mass="17090">MFETTSGGPAIDAALLTVRIALAWVFLYYGAAKLFSAFPGAGPNGIHQTALYMSQAAHLRPGEIFALLAGLTEFGGGIAMALGVCTRLAGLALFGDMVMATVTVTWATGLSSATSPPGYQLNLALGALALVAALVGAGRFSIDAIISRALHRGGDPASPSGDLAHTAQT</sequence>
<proteinExistence type="inferred from homology"/>
<comment type="similarity">
    <text evidence="2">Belongs to the DoxX family.</text>
</comment>
<evidence type="ECO:0000313" key="8">
    <source>
        <dbReference type="EMBL" id="MFC6705372.1"/>
    </source>
</evidence>
<keyword evidence="4 7" id="KW-0812">Transmembrane</keyword>
<evidence type="ECO:0000256" key="4">
    <source>
        <dbReference type="ARBA" id="ARBA00022692"/>
    </source>
</evidence>
<feature type="transmembrane region" description="Helical" evidence="7">
    <location>
        <begin position="12"/>
        <end position="31"/>
    </location>
</feature>
<dbReference type="Pfam" id="PF07681">
    <property type="entry name" value="DoxX"/>
    <property type="match status" value="1"/>
</dbReference>
<feature type="transmembrane region" description="Helical" evidence="7">
    <location>
        <begin position="91"/>
        <end position="109"/>
    </location>
</feature>
<comment type="caution">
    <text evidence="8">The sequence shown here is derived from an EMBL/GenBank/DDBJ whole genome shotgun (WGS) entry which is preliminary data.</text>
</comment>
<evidence type="ECO:0000256" key="2">
    <source>
        <dbReference type="ARBA" id="ARBA00006679"/>
    </source>
</evidence>
<evidence type="ECO:0000256" key="7">
    <source>
        <dbReference type="SAM" id="Phobius"/>
    </source>
</evidence>
<dbReference type="InterPro" id="IPR051907">
    <property type="entry name" value="DoxX-like_oxidoreductase"/>
</dbReference>
<dbReference type="PANTHER" id="PTHR33452:SF1">
    <property type="entry name" value="INNER MEMBRANE PROTEIN YPHA-RELATED"/>
    <property type="match status" value="1"/>
</dbReference>
<dbReference type="InterPro" id="IPR032808">
    <property type="entry name" value="DoxX"/>
</dbReference>
<evidence type="ECO:0000256" key="6">
    <source>
        <dbReference type="ARBA" id="ARBA00023136"/>
    </source>
</evidence>
<reference evidence="9" key="1">
    <citation type="journal article" date="2019" name="Int. J. Syst. Evol. Microbiol.">
        <title>The Global Catalogue of Microorganisms (GCM) 10K type strain sequencing project: providing services to taxonomists for standard genome sequencing and annotation.</title>
        <authorList>
            <consortium name="The Broad Institute Genomics Platform"/>
            <consortium name="The Broad Institute Genome Sequencing Center for Infectious Disease"/>
            <person name="Wu L."/>
            <person name="Ma J."/>
        </authorList>
    </citation>
    <scope>NUCLEOTIDE SEQUENCE [LARGE SCALE GENOMIC DNA]</scope>
    <source>
        <strain evidence="9">CCUG 58127</strain>
    </source>
</reference>
<evidence type="ECO:0000313" key="9">
    <source>
        <dbReference type="Proteomes" id="UP001596298"/>
    </source>
</evidence>
<keyword evidence="5 7" id="KW-1133">Transmembrane helix</keyword>
<evidence type="ECO:0000256" key="1">
    <source>
        <dbReference type="ARBA" id="ARBA00004651"/>
    </source>
</evidence>
<protein>
    <submittedName>
        <fullName evidence="8">DoxX family protein</fullName>
    </submittedName>
</protein>
<keyword evidence="6 7" id="KW-0472">Membrane</keyword>
<gene>
    <name evidence="8" type="ORF">ACFQDH_08865</name>
</gene>
<keyword evidence="9" id="KW-1185">Reference proteome</keyword>
<evidence type="ECO:0000256" key="3">
    <source>
        <dbReference type="ARBA" id="ARBA00022475"/>
    </source>
</evidence>
<organism evidence="8 9">
    <name type="scientific">Flexivirga alba</name>
    <dbReference type="NCBI Taxonomy" id="702742"/>
    <lineage>
        <taxon>Bacteria</taxon>
        <taxon>Bacillati</taxon>
        <taxon>Actinomycetota</taxon>
        <taxon>Actinomycetes</taxon>
        <taxon>Micrococcales</taxon>
        <taxon>Dermacoccaceae</taxon>
        <taxon>Flexivirga</taxon>
    </lineage>
</organism>
<dbReference type="Proteomes" id="UP001596298">
    <property type="component" value="Unassembled WGS sequence"/>
</dbReference>
<name>A0ABW2AEY5_9MICO</name>
<feature type="transmembrane region" description="Helical" evidence="7">
    <location>
        <begin position="64"/>
        <end position="84"/>
    </location>
</feature>
<feature type="transmembrane region" description="Helical" evidence="7">
    <location>
        <begin position="121"/>
        <end position="142"/>
    </location>
</feature>
<accession>A0ABW2AEY5</accession>
<dbReference type="PANTHER" id="PTHR33452">
    <property type="entry name" value="OXIDOREDUCTASE CATD-RELATED"/>
    <property type="match status" value="1"/>
</dbReference>
<keyword evidence="3" id="KW-1003">Cell membrane</keyword>
<dbReference type="RefSeq" id="WP_382400448.1">
    <property type="nucleotide sequence ID" value="NZ_JBHSWH010000001.1"/>
</dbReference>
<evidence type="ECO:0000256" key="5">
    <source>
        <dbReference type="ARBA" id="ARBA00022989"/>
    </source>
</evidence>
<dbReference type="EMBL" id="JBHSWH010000001">
    <property type="protein sequence ID" value="MFC6705372.1"/>
    <property type="molecule type" value="Genomic_DNA"/>
</dbReference>